<dbReference type="AlphaFoldDB" id="A0A0P7XXQ7"/>
<evidence type="ECO:0000313" key="5">
    <source>
        <dbReference type="Proteomes" id="UP000182800"/>
    </source>
</evidence>
<dbReference type="Proteomes" id="UP000050497">
    <property type="component" value="Unassembled WGS sequence"/>
</dbReference>
<keyword evidence="1" id="KW-0812">Transmembrane</keyword>
<reference evidence="2 4" key="1">
    <citation type="submission" date="2015-09" db="EMBL/GenBank/DDBJ databases">
        <title>Identification and resolution of microdiversity through metagenomic sequencing of parallel consortia.</title>
        <authorList>
            <person name="Nelson W.C."/>
            <person name="Romine M.F."/>
            <person name="Lindemann S.R."/>
        </authorList>
    </citation>
    <scope>NUCLEOTIDE SEQUENCE [LARGE SCALE GENOMIC DNA]</scope>
    <source>
        <strain evidence="2">HL-109</strain>
    </source>
</reference>
<sequence>MSARPETLEYHGAIYDTLSKKFLDEKHLNQYADEIRDKKSRELVAHSVIQVFSLTQKSFAPKFSELCDCLVKSRMVTDREAELFKRIGDAYIREDGDQAQALLGEFEKLDTSSDFVRRVQEQNAQAQSQSPDAEGRRRRLWGLIGGLIGAIIGGAIAGWPGVGIGWNIGKETMLLVYDDYRANNPPASNVVAGPNGEPCTAPIWR</sequence>
<keyword evidence="1" id="KW-1133">Transmembrane helix</keyword>
<keyword evidence="5" id="KW-1185">Reference proteome</keyword>
<protein>
    <submittedName>
        <fullName evidence="2">Uncharacterized protein</fullName>
    </submittedName>
</protein>
<dbReference type="EMBL" id="FMBM01000002">
    <property type="protein sequence ID" value="SCC81295.1"/>
    <property type="molecule type" value="Genomic_DNA"/>
</dbReference>
<name>A0A0P7XXQ7_9HYPH</name>
<organism evidence="2 4">
    <name type="scientific">Saliniramus fredricksonii</name>
    <dbReference type="NCBI Taxonomy" id="1653334"/>
    <lineage>
        <taxon>Bacteria</taxon>
        <taxon>Pseudomonadati</taxon>
        <taxon>Pseudomonadota</taxon>
        <taxon>Alphaproteobacteria</taxon>
        <taxon>Hyphomicrobiales</taxon>
        <taxon>Salinarimonadaceae</taxon>
        <taxon>Saliniramus</taxon>
    </lineage>
</organism>
<gene>
    <name evidence="3" type="ORF">GA0071312_2231</name>
    <name evidence="2" type="ORF">HLUCCO17_02170</name>
</gene>
<evidence type="ECO:0000313" key="2">
    <source>
        <dbReference type="EMBL" id="KPQ12393.1"/>
    </source>
</evidence>
<dbReference type="Proteomes" id="UP000182800">
    <property type="component" value="Unassembled WGS sequence"/>
</dbReference>
<comment type="caution">
    <text evidence="2">The sequence shown here is derived from an EMBL/GenBank/DDBJ whole genome shotgun (WGS) entry which is preliminary data.</text>
</comment>
<reference evidence="3 5" key="2">
    <citation type="submission" date="2016-08" db="EMBL/GenBank/DDBJ databases">
        <authorList>
            <person name="Varghese N."/>
            <person name="Submissions Spin"/>
        </authorList>
    </citation>
    <scope>NUCLEOTIDE SEQUENCE [LARGE SCALE GENOMIC DNA]</scope>
    <source>
        <strain evidence="3 5">HL-109</strain>
    </source>
</reference>
<evidence type="ECO:0000256" key="1">
    <source>
        <dbReference type="SAM" id="Phobius"/>
    </source>
</evidence>
<evidence type="ECO:0000313" key="3">
    <source>
        <dbReference type="EMBL" id="SCC81295.1"/>
    </source>
</evidence>
<evidence type="ECO:0000313" key="4">
    <source>
        <dbReference type="Proteomes" id="UP000050497"/>
    </source>
</evidence>
<keyword evidence="1" id="KW-0472">Membrane</keyword>
<dbReference type="EMBL" id="LJSX01000002">
    <property type="protein sequence ID" value="KPQ12393.1"/>
    <property type="molecule type" value="Genomic_DNA"/>
</dbReference>
<accession>A0A0P7XXQ7</accession>
<proteinExistence type="predicted"/>
<feature type="transmembrane region" description="Helical" evidence="1">
    <location>
        <begin position="140"/>
        <end position="159"/>
    </location>
</feature>